<evidence type="ECO:0000313" key="1">
    <source>
        <dbReference type="EMBL" id="SVB87567.1"/>
    </source>
</evidence>
<accession>A0A382HKY1</accession>
<name>A0A382HKY1_9ZZZZ</name>
<reference evidence="1" key="1">
    <citation type="submission" date="2018-05" db="EMBL/GenBank/DDBJ databases">
        <authorList>
            <person name="Lanie J.A."/>
            <person name="Ng W.-L."/>
            <person name="Kazmierczak K.M."/>
            <person name="Andrzejewski T.M."/>
            <person name="Davidsen T.M."/>
            <person name="Wayne K.J."/>
            <person name="Tettelin H."/>
            <person name="Glass J.I."/>
            <person name="Rusch D."/>
            <person name="Podicherti R."/>
            <person name="Tsui H.-C.T."/>
            <person name="Winkler M.E."/>
        </authorList>
    </citation>
    <scope>NUCLEOTIDE SEQUENCE</scope>
</reference>
<gene>
    <name evidence="1" type="ORF">METZ01_LOCUS240421</name>
</gene>
<organism evidence="1">
    <name type="scientific">marine metagenome</name>
    <dbReference type="NCBI Taxonomy" id="408172"/>
    <lineage>
        <taxon>unclassified sequences</taxon>
        <taxon>metagenomes</taxon>
        <taxon>ecological metagenomes</taxon>
    </lineage>
</organism>
<dbReference type="AlphaFoldDB" id="A0A382HKY1"/>
<dbReference type="EMBL" id="UINC01061710">
    <property type="protein sequence ID" value="SVB87567.1"/>
    <property type="molecule type" value="Genomic_DNA"/>
</dbReference>
<protein>
    <submittedName>
        <fullName evidence="1">Uncharacterized protein</fullName>
    </submittedName>
</protein>
<sequence length="187" mass="21556">MRIAKILTIVFFAVVLFLSKMINAAPSNSGYDYQLYKNYENFGILVFPKDQIFVELEEYIQEIGFNPVDSGQAVMRFGPNNENQTYLMPESVQIKHSMNRFIVLQVIAHQNILVGISDPEWGLTLPSSIHRLDGIKENIPKTLNLFRKHLKKRETQRHIPENSKRTRLLASSAVTISVRPRFTSKLH</sequence>
<proteinExistence type="predicted"/>